<dbReference type="RefSeq" id="WP_066379207.1">
    <property type="nucleotide sequence ID" value="NZ_LTAZ01000001.1"/>
</dbReference>
<keyword evidence="1" id="KW-1133">Transmembrane helix</keyword>
<dbReference type="EMBL" id="LTAZ01000001">
    <property type="protein sequence ID" value="KYH27889.1"/>
    <property type="molecule type" value="Genomic_DNA"/>
</dbReference>
<reference evidence="2 3" key="1">
    <citation type="submission" date="2016-02" db="EMBL/GenBank/DDBJ databases">
        <title>Genome sequence of Halalkalicoccus paucihalophilus DSM 24557.</title>
        <authorList>
            <person name="Poehlein A."/>
            <person name="Daniel R."/>
        </authorList>
    </citation>
    <scope>NUCLEOTIDE SEQUENCE [LARGE SCALE GENOMIC DNA]</scope>
    <source>
        <strain evidence="2 3">DSM 24557</strain>
    </source>
</reference>
<dbReference type="AlphaFoldDB" id="A0A151AJQ8"/>
<dbReference type="PATRIC" id="fig|1008153.3.peg.564"/>
<organism evidence="2 3">
    <name type="scientific">Halalkalicoccus paucihalophilus</name>
    <dbReference type="NCBI Taxonomy" id="1008153"/>
    <lineage>
        <taxon>Archaea</taxon>
        <taxon>Methanobacteriati</taxon>
        <taxon>Methanobacteriota</taxon>
        <taxon>Stenosarchaea group</taxon>
        <taxon>Halobacteria</taxon>
        <taxon>Halobacteriales</taxon>
        <taxon>Halococcaceae</taxon>
        <taxon>Halalkalicoccus</taxon>
    </lineage>
</organism>
<evidence type="ECO:0000313" key="3">
    <source>
        <dbReference type="Proteomes" id="UP000075321"/>
    </source>
</evidence>
<name>A0A151AJQ8_9EURY</name>
<gene>
    <name evidence="2" type="ORF">HAPAU_05640</name>
</gene>
<feature type="transmembrane region" description="Helical" evidence="1">
    <location>
        <begin position="12"/>
        <end position="32"/>
    </location>
</feature>
<feature type="transmembrane region" description="Helical" evidence="1">
    <location>
        <begin position="52"/>
        <end position="70"/>
    </location>
</feature>
<sequence>MALKTALEHNPVLTIAFLLFGGWLAITTLNVASSMGSLTGADWVGHTGPGGIVGLGVLFVLGVLVVYLYAELAESDPAPDSFPPER</sequence>
<protein>
    <submittedName>
        <fullName evidence="2">Uncharacterized protein</fullName>
    </submittedName>
</protein>
<comment type="caution">
    <text evidence="2">The sequence shown here is derived from an EMBL/GenBank/DDBJ whole genome shotgun (WGS) entry which is preliminary data.</text>
</comment>
<keyword evidence="1" id="KW-0812">Transmembrane</keyword>
<keyword evidence="3" id="KW-1185">Reference proteome</keyword>
<accession>A0A151AJQ8</accession>
<dbReference type="Proteomes" id="UP000075321">
    <property type="component" value="Unassembled WGS sequence"/>
</dbReference>
<evidence type="ECO:0000313" key="2">
    <source>
        <dbReference type="EMBL" id="KYH27889.1"/>
    </source>
</evidence>
<dbReference type="OrthoDB" id="157388at2157"/>
<proteinExistence type="predicted"/>
<evidence type="ECO:0000256" key="1">
    <source>
        <dbReference type="SAM" id="Phobius"/>
    </source>
</evidence>
<keyword evidence="1" id="KW-0472">Membrane</keyword>